<feature type="non-terminal residue" evidence="1">
    <location>
        <position position="1"/>
    </location>
</feature>
<accession>A0ACC3DTS9</accession>
<gene>
    <name evidence="1" type="ORF">LTS18_003218</name>
</gene>
<organism evidence="1 2">
    <name type="scientific">Coniosporium uncinatum</name>
    <dbReference type="NCBI Taxonomy" id="93489"/>
    <lineage>
        <taxon>Eukaryota</taxon>
        <taxon>Fungi</taxon>
        <taxon>Dikarya</taxon>
        <taxon>Ascomycota</taxon>
        <taxon>Pezizomycotina</taxon>
        <taxon>Dothideomycetes</taxon>
        <taxon>Dothideomycetes incertae sedis</taxon>
        <taxon>Coniosporium</taxon>
    </lineage>
</organism>
<protein>
    <submittedName>
        <fullName evidence="1">Uncharacterized protein</fullName>
    </submittedName>
</protein>
<name>A0ACC3DTS9_9PEZI</name>
<reference evidence="1" key="1">
    <citation type="submission" date="2024-09" db="EMBL/GenBank/DDBJ databases">
        <title>Black Yeasts Isolated from many extreme environments.</title>
        <authorList>
            <person name="Coleine C."/>
            <person name="Stajich J.E."/>
            <person name="Selbmann L."/>
        </authorList>
    </citation>
    <scope>NUCLEOTIDE SEQUENCE</scope>
    <source>
        <strain evidence="1">CCFEE 5737</strain>
    </source>
</reference>
<dbReference type="Proteomes" id="UP001186974">
    <property type="component" value="Unassembled WGS sequence"/>
</dbReference>
<dbReference type="EMBL" id="JAWDJW010000760">
    <property type="protein sequence ID" value="KAK3080067.1"/>
    <property type="molecule type" value="Genomic_DNA"/>
</dbReference>
<evidence type="ECO:0000313" key="1">
    <source>
        <dbReference type="EMBL" id="KAK3080067.1"/>
    </source>
</evidence>
<evidence type="ECO:0000313" key="2">
    <source>
        <dbReference type="Proteomes" id="UP001186974"/>
    </source>
</evidence>
<sequence length="589" mass="67307">LTGQHSQDELTSLSLAARVRQVVVSAHHEKTEYDSLNHHRSLKSNEYIDRIAIVLSLLPHLKIVNWQNGAITPEIVLLLGQSSMQHLRLWTAYAGSQVSSEKLSLSLACQTRPTIRTLHLDLGNPRSVSDYVLSVKLCWDLICFNADTLANLQWINENEPVQTCGRETNPILAKAQFACLRRLRLGGLRSPQGNGKSIAHNALLAAPNLEDLTFDCYALESVSHRPEMKALRCLRYEGTTAFRTMGNLECQQEKFIRFLITNKRINQVSLGQAQTARFINDKLLPNLQQHQLSLTKLKLAWQGSQIPDQSLRILDEICTLEQLDICATKQRPLRYLVPPAWTPDHTAIRTHLSGLRNLKKLYFRLDTYDLRLVPQTYYETPHMQEKFQIIQLQGFQDLTPAVVTGTRHPEINPQDFLLHIPQPVYPAIAPPVANAFPEMTEDMDEDLFFVKQRAYCNGMVEAFNDYWEAEVESALAKRRITVPRYVHHTVYPLNLPINLTNRYHAVRNVRALQWESMHRIRMTREGDLYAKAFPKLEMVYVGQIPMVVFETLGPGQAAPMLPGRDPHFDEEYWEDGWVVDPQVVAADAD</sequence>
<keyword evidence="2" id="KW-1185">Reference proteome</keyword>
<proteinExistence type="predicted"/>
<comment type="caution">
    <text evidence="1">The sequence shown here is derived from an EMBL/GenBank/DDBJ whole genome shotgun (WGS) entry which is preliminary data.</text>
</comment>